<evidence type="ECO:0000259" key="6">
    <source>
        <dbReference type="PROSITE" id="PS50103"/>
    </source>
</evidence>
<feature type="region of interest" description="Disordered" evidence="5">
    <location>
        <begin position="313"/>
        <end position="336"/>
    </location>
</feature>
<reference evidence="7 8" key="1">
    <citation type="journal article" date="2013" name="BMC Genomics">
        <title>Genome sequence and analysis of methylotrophic yeast Hansenula polymorpha DL1.</title>
        <authorList>
            <person name="Ravin N.V."/>
            <person name="Eldarov M.A."/>
            <person name="Kadnikov V.V."/>
            <person name="Beletsky A.V."/>
            <person name="Schneider J."/>
            <person name="Mardanova E.S."/>
            <person name="Smekalova E.M."/>
            <person name="Zvereva M.I."/>
            <person name="Dontsova O.A."/>
            <person name="Mardanov A.V."/>
            <person name="Skryabin K.G."/>
        </authorList>
    </citation>
    <scope>NUCLEOTIDE SEQUENCE [LARGE SCALE GENOMIC DNA]</scope>
    <source>
        <strain evidence="8">ATCC 26012 / BCRC 20466 / JCM 22074 / NRRL Y-7560 / DL-1</strain>
    </source>
</reference>
<evidence type="ECO:0000256" key="1">
    <source>
        <dbReference type="ARBA" id="ARBA00022723"/>
    </source>
</evidence>
<dbReference type="PANTHER" id="PTHR46156:SF1">
    <property type="entry name" value="ZINC FINGER CCCH DOMAIN-CONTAINING PROTEIN 3"/>
    <property type="match status" value="1"/>
</dbReference>
<dbReference type="KEGG" id="opa:HPODL_04918"/>
<feature type="zinc finger region" description="C3H1-type" evidence="4">
    <location>
        <begin position="235"/>
        <end position="263"/>
    </location>
</feature>
<dbReference type="GeneID" id="25774341"/>
<evidence type="ECO:0000256" key="3">
    <source>
        <dbReference type="ARBA" id="ARBA00022833"/>
    </source>
</evidence>
<dbReference type="STRING" id="871575.W1QJZ6"/>
<evidence type="ECO:0000313" key="8">
    <source>
        <dbReference type="Proteomes" id="UP000008673"/>
    </source>
</evidence>
<dbReference type="EMBL" id="AEOI02000004">
    <property type="protein sequence ID" value="ESX02162.1"/>
    <property type="molecule type" value="Genomic_DNA"/>
</dbReference>
<dbReference type="Proteomes" id="UP000008673">
    <property type="component" value="Unassembled WGS sequence"/>
</dbReference>
<accession>W1QJZ6</accession>
<feature type="domain" description="C3H1-type" evidence="6">
    <location>
        <begin position="152"/>
        <end position="179"/>
    </location>
</feature>
<dbReference type="InterPro" id="IPR000571">
    <property type="entry name" value="Znf_CCCH"/>
</dbReference>
<feature type="domain" description="C3H1-type" evidence="6">
    <location>
        <begin position="264"/>
        <end position="286"/>
    </location>
</feature>
<dbReference type="OrthoDB" id="410307at2759"/>
<sequence length="342" mass="39260">MSESQKLEERLRLLENDLRLQKSKLVEKLARKHVQKAPKTAAKRTANVLKHDPDFAIKVRALKQAAKLKKRLYKHIYANQVKFPYKNRIRINNLEFVSTNKGATLALVSSKFLDSNKQLTSLDDLKTTLTYNGHRYIKTLDGDYIMQNPQFSDEKQFCMYYTRSGTCSNKNCPFVHSPTHVALCPNVIQNKDRTCKKPNCQYSHTPSQYNAPSCKFFQSHNCTNENCVFSHKSENKDSRICREFAVNGYCDRGRACELAHYFECPDLQELGFCPRGSSCKLAHKTKVQPTNHKAIRNIDNDNVTQKDHPLLAAIQDSSSEESDIEQTQTSDLDMNHDYVQIA</sequence>
<feature type="zinc finger region" description="C3H1-type" evidence="4">
    <location>
        <begin position="208"/>
        <end position="234"/>
    </location>
</feature>
<dbReference type="InterPro" id="IPR036855">
    <property type="entry name" value="Znf_CCCH_sf"/>
</dbReference>
<dbReference type="Pfam" id="PF14608">
    <property type="entry name" value="zf-CCCH_2"/>
    <property type="match status" value="3"/>
</dbReference>
<dbReference type="AlphaFoldDB" id="W1QJZ6"/>
<feature type="zinc finger region" description="C3H1-type" evidence="4">
    <location>
        <begin position="264"/>
        <end position="286"/>
    </location>
</feature>
<dbReference type="SMART" id="SM00356">
    <property type="entry name" value="ZnF_C3H1"/>
    <property type="match status" value="5"/>
</dbReference>
<dbReference type="eggNOG" id="KOG1492">
    <property type="taxonomic scope" value="Eukaryota"/>
</dbReference>
<dbReference type="PROSITE" id="PS50103">
    <property type="entry name" value="ZF_C3H1"/>
    <property type="match status" value="4"/>
</dbReference>
<dbReference type="GO" id="GO:0008270">
    <property type="term" value="F:zinc ion binding"/>
    <property type="evidence" value="ECO:0007669"/>
    <property type="project" value="UniProtKB-KW"/>
</dbReference>
<protein>
    <submittedName>
        <fullName evidence="7">Zinc finger CCCH domain-containing protein 3</fullName>
    </submittedName>
</protein>
<feature type="domain" description="C3H1-type" evidence="6">
    <location>
        <begin position="235"/>
        <end position="263"/>
    </location>
</feature>
<dbReference type="Gene3D" id="4.10.1000.10">
    <property type="entry name" value="Zinc finger, CCCH-type"/>
    <property type="match status" value="2"/>
</dbReference>
<dbReference type="GO" id="GO:0005634">
    <property type="term" value="C:nucleus"/>
    <property type="evidence" value="ECO:0007669"/>
    <property type="project" value="TreeGrafter"/>
</dbReference>
<evidence type="ECO:0000256" key="2">
    <source>
        <dbReference type="ARBA" id="ARBA00022771"/>
    </source>
</evidence>
<evidence type="ECO:0000256" key="4">
    <source>
        <dbReference type="PROSITE-ProRule" id="PRU00723"/>
    </source>
</evidence>
<keyword evidence="3 4" id="KW-0862">Zinc</keyword>
<gene>
    <name evidence="7" type="ORF">HPODL_04918</name>
</gene>
<feature type="domain" description="C3H1-type" evidence="6">
    <location>
        <begin position="208"/>
        <end position="234"/>
    </location>
</feature>
<evidence type="ECO:0000256" key="5">
    <source>
        <dbReference type="SAM" id="MobiDB-lite"/>
    </source>
</evidence>
<dbReference type="RefSeq" id="XP_013936748.1">
    <property type="nucleotide sequence ID" value="XM_014081273.1"/>
</dbReference>
<dbReference type="OMA" id="NCARKSS"/>
<proteinExistence type="predicted"/>
<comment type="caution">
    <text evidence="7">The sequence shown here is derived from an EMBL/GenBank/DDBJ whole genome shotgun (WGS) entry which is preliminary data.</text>
</comment>
<evidence type="ECO:0000313" key="7">
    <source>
        <dbReference type="EMBL" id="ESX02162.1"/>
    </source>
</evidence>
<dbReference type="PANTHER" id="PTHR46156">
    <property type="entry name" value="CCCH ZINGC FINGER"/>
    <property type="match status" value="1"/>
</dbReference>
<keyword evidence="2 4" id="KW-0863">Zinc-finger</keyword>
<keyword evidence="1 4" id="KW-0479">Metal-binding</keyword>
<keyword evidence="8" id="KW-1185">Reference proteome</keyword>
<name>W1QJZ6_OGAPD</name>
<organism evidence="7 8">
    <name type="scientific">Ogataea parapolymorpha (strain ATCC 26012 / BCRC 20466 / JCM 22074 / NRRL Y-7560 / DL-1)</name>
    <name type="common">Yeast</name>
    <name type="synonym">Hansenula polymorpha</name>
    <dbReference type="NCBI Taxonomy" id="871575"/>
    <lineage>
        <taxon>Eukaryota</taxon>
        <taxon>Fungi</taxon>
        <taxon>Dikarya</taxon>
        <taxon>Ascomycota</taxon>
        <taxon>Saccharomycotina</taxon>
        <taxon>Pichiomycetes</taxon>
        <taxon>Pichiales</taxon>
        <taxon>Pichiaceae</taxon>
        <taxon>Ogataea</taxon>
    </lineage>
</organism>
<feature type="zinc finger region" description="C3H1-type" evidence="4">
    <location>
        <begin position="152"/>
        <end position="179"/>
    </location>
</feature>
<dbReference type="SUPFAM" id="SSF90229">
    <property type="entry name" value="CCCH zinc finger"/>
    <property type="match status" value="1"/>
</dbReference>
<dbReference type="HOGENOM" id="CLU_811571_0_0_1"/>